<dbReference type="InterPro" id="IPR036420">
    <property type="entry name" value="BRCT_dom_sf"/>
</dbReference>
<dbReference type="InterPro" id="IPR059215">
    <property type="entry name" value="BRCT2_TopBP1-like"/>
</dbReference>
<dbReference type="Proteomes" id="UP000015453">
    <property type="component" value="Unassembled WGS sequence"/>
</dbReference>
<proteinExistence type="predicted"/>
<dbReference type="EMBL" id="AUSU01009426">
    <property type="protein sequence ID" value="EPS58221.1"/>
    <property type="molecule type" value="Genomic_DNA"/>
</dbReference>
<dbReference type="InterPro" id="IPR001357">
    <property type="entry name" value="BRCT_dom"/>
</dbReference>
<dbReference type="PANTHER" id="PTHR47576">
    <property type="entry name" value="BRCT DOMAIN DNA REPAIR PROTEIN-RELATED"/>
    <property type="match status" value="1"/>
</dbReference>
<dbReference type="SUPFAM" id="SSF52113">
    <property type="entry name" value="BRCT domain"/>
    <property type="match status" value="1"/>
</dbReference>
<feature type="domain" description="BRCT" evidence="1">
    <location>
        <begin position="54"/>
        <end position="143"/>
    </location>
</feature>
<accession>S8C183</accession>
<feature type="non-terminal residue" evidence="2">
    <location>
        <position position="1"/>
    </location>
</feature>
<gene>
    <name evidence="2" type="ORF">M569_16594</name>
</gene>
<comment type="caution">
    <text evidence="2">The sequence shown here is derived from an EMBL/GenBank/DDBJ whole genome shotgun (WGS) entry which is preliminary data.</text>
</comment>
<dbReference type="PANTHER" id="PTHR47576:SF2">
    <property type="entry name" value="BRCT DOMAIN DNA REPAIR PROTEIN-RELATED"/>
    <property type="match status" value="1"/>
</dbReference>
<dbReference type="AlphaFoldDB" id="S8C183"/>
<evidence type="ECO:0000313" key="2">
    <source>
        <dbReference type="EMBL" id="EPS58221.1"/>
    </source>
</evidence>
<dbReference type="PROSITE" id="PS50172">
    <property type="entry name" value="BRCT"/>
    <property type="match status" value="1"/>
</dbReference>
<organism evidence="2 3">
    <name type="scientific">Genlisea aurea</name>
    <dbReference type="NCBI Taxonomy" id="192259"/>
    <lineage>
        <taxon>Eukaryota</taxon>
        <taxon>Viridiplantae</taxon>
        <taxon>Streptophyta</taxon>
        <taxon>Embryophyta</taxon>
        <taxon>Tracheophyta</taxon>
        <taxon>Spermatophyta</taxon>
        <taxon>Magnoliopsida</taxon>
        <taxon>eudicotyledons</taxon>
        <taxon>Gunneridae</taxon>
        <taxon>Pentapetalae</taxon>
        <taxon>asterids</taxon>
        <taxon>lamiids</taxon>
        <taxon>Lamiales</taxon>
        <taxon>Lentibulariaceae</taxon>
        <taxon>Genlisea</taxon>
    </lineage>
</organism>
<evidence type="ECO:0000313" key="3">
    <source>
        <dbReference type="Proteomes" id="UP000015453"/>
    </source>
</evidence>
<keyword evidence="3" id="KW-1185">Reference proteome</keyword>
<dbReference type="CDD" id="cd17731">
    <property type="entry name" value="BRCT_TopBP1_rpt2_like"/>
    <property type="match status" value="1"/>
</dbReference>
<sequence length="143" mass="15459">GGGVRMVTIAGKGCSRLFPDFSSSFRGIPSFLMDPLSPISSGSIFSNSPAKTVISDGPFSGLVICVTGLSKETRKQVKEATERLGGQYSPHLCAQCTHLVVQISFLDCYSFHGRKYEHALKHGQTNGLFVVTIGWFVDSVKKN</sequence>
<dbReference type="Gene3D" id="3.40.50.10190">
    <property type="entry name" value="BRCT domain"/>
    <property type="match status" value="1"/>
</dbReference>
<name>S8C183_9LAMI</name>
<dbReference type="OrthoDB" id="911992at2759"/>
<dbReference type="Pfam" id="PF12738">
    <property type="entry name" value="PTCB-BRCT"/>
    <property type="match status" value="1"/>
</dbReference>
<feature type="non-terminal residue" evidence="2">
    <location>
        <position position="143"/>
    </location>
</feature>
<dbReference type="SMART" id="SM00292">
    <property type="entry name" value="BRCT"/>
    <property type="match status" value="1"/>
</dbReference>
<reference evidence="2 3" key="1">
    <citation type="journal article" date="2013" name="BMC Genomics">
        <title>The miniature genome of a carnivorous plant Genlisea aurea contains a low number of genes and short non-coding sequences.</title>
        <authorList>
            <person name="Leushkin E.V."/>
            <person name="Sutormin R.A."/>
            <person name="Nabieva E.R."/>
            <person name="Penin A.A."/>
            <person name="Kondrashov A.S."/>
            <person name="Logacheva M.D."/>
        </authorList>
    </citation>
    <scope>NUCLEOTIDE SEQUENCE [LARGE SCALE GENOMIC DNA]</scope>
</reference>
<evidence type="ECO:0000259" key="1">
    <source>
        <dbReference type="PROSITE" id="PS50172"/>
    </source>
</evidence>
<protein>
    <recommendedName>
        <fullName evidence="1">BRCT domain-containing protein</fullName>
    </recommendedName>
</protein>